<evidence type="ECO:0000313" key="2">
    <source>
        <dbReference type="WBParaSite" id="nRc.2.0.1.t02180-RA"/>
    </source>
</evidence>
<name>A0A915HL28_ROMCU</name>
<reference evidence="2" key="1">
    <citation type="submission" date="2022-11" db="UniProtKB">
        <authorList>
            <consortium name="WormBaseParasite"/>
        </authorList>
    </citation>
    <scope>IDENTIFICATION</scope>
</reference>
<dbReference type="WBParaSite" id="nRc.2.0.1.t02180-RA">
    <property type="protein sequence ID" value="nRc.2.0.1.t02180-RA"/>
    <property type="gene ID" value="nRc.2.0.1.g02180"/>
</dbReference>
<dbReference type="AlphaFoldDB" id="A0A915HL28"/>
<protein>
    <submittedName>
        <fullName evidence="2">Uncharacterized protein</fullName>
    </submittedName>
</protein>
<organism evidence="1 2">
    <name type="scientific">Romanomermis culicivorax</name>
    <name type="common">Nematode worm</name>
    <dbReference type="NCBI Taxonomy" id="13658"/>
    <lineage>
        <taxon>Eukaryota</taxon>
        <taxon>Metazoa</taxon>
        <taxon>Ecdysozoa</taxon>
        <taxon>Nematoda</taxon>
        <taxon>Enoplea</taxon>
        <taxon>Dorylaimia</taxon>
        <taxon>Mermithida</taxon>
        <taxon>Mermithoidea</taxon>
        <taxon>Mermithidae</taxon>
        <taxon>Romanomermis</taxon>
    </lineage>
</organism>
<keyword evidence="1" id="KW-1185">Reference proteome</keyword>
<sequence length="124" mass="14589">MEQYPRKRGCLQCKYQTRDLGQVRVLLHDLRQHLDKSQWIQQAQKAELQLTINDLVQLNLLIIDNYVGLGDQIKGLNESDYSKCHILHNNSKDLCVQLSMHIFELYQNNMDNTVDEFINSKDQN</sequence>
<accession>A0A915HL28</accession>
<evidence type="ECO:0000313" key="1">
    <source>
        <dbReference type="Proteomes" id="UP000887565"/>
    </source>
</evidence>
<proteinExistence type="predicted"/>
<dbReference type="Proteomes" id="UP000887565">
    <property type="component" value="Unplaced"/>
</dbReference>